<gene>
    <name evidence="2" type="ORF">X474_00290</name>
</gene>
<dbReference type="InterPro" id="IPR011852">
    <property type="entry name" value="TRAP_TAXI"/>
</dbReference>
<protein>
    <submittedName>
        <fullName evidence="2">Immunogenic protein</fullName>
    </submittedName>
</protein>
<dbReference type="PATRIC" id="fig|1429043.3.peg.62"/>
<evidence type="ECO:0000313" key="3">
    <source>
        <dbReference type="Proteomes" id="UP000032233"/>
    </source>
</evidence>
<dbReference type="PANTHER" id="PTHR42941:SF1">
    <property type="entry name" value="SLL1037 PROTEIN"/>
    <property type="match status" value="1"/>
</dbReference>
<dbReference type="AlphaFoldDB" id="A0A0D2JJF9"/>
<evidence type="ECO:0000313" key="2">
    <source>
        <dbReference type="EMBL" id="KIX15806.1"/>
    </source>
</evidence>
<dbReference type="CDD" id="cd13520">
    <property type="entry name" value="PBP2_TAXI_TRAP"/>
    <property type="match status" value="1"/>
</dbReference>
<dbReference type="InParanoid" id="A0A0D2JJF9"/>
<dbReference type="EMBL" id="AZAC01000001">
    <property type="protein sequence ID" value="KIX15806.1"/>
    <property type="molecule type" value="Genomic_DNA"/>
</dbReference>
<dbReference type="NCBIfam" id="TIGR02122">
    <property type="entry name" value="TRAP_TAXI"/>
    <property type="match status" value="1"/>
</dbReference>
<dbReference type="Pfam" id="PF16868">
    <property type="entry name" value="NMT1_3"/>
    <property type="match status" value="1"/>
</dbReference>
<name>A0A0D2JJF9_9BACT</name>
<reference evidence="2 3" key="1">
    <citation type="submission" date="2013-11" db="EMBL/GenBank/DDBJ databases">
        <title>Metagenomic analysis of a methanogenic consortium involved in long chain n-alkane degradation.</title>
        <authorList>
            <person name="Davidova I.A."/>
            <person name="Callaghan A.V."/>
            <person name="Wawrik B."/>
            <person name="Pruitt S."/>
            <person name="Marks C."/>
            <person name="Duncan K.E."/>
            <person name="Suflita J.M."/>
        </authorList>
    </citation>
    <scope>NUCLEOTIDE SEQUENCE [LARGE SCALE GENOMIC DNA]</scope>
    <source>
        <strain evidence="2 3">SPR</strain>
    </source>
</reference>
<evidence type="ECO:0000256" key="1">
    <source>
        <dbReference type="SAM" id="SignalP"/>
    </source>
</evidence>
<proteinExistence type="predicted"/>
<accession>A0A0D2JJF9</accession>
<organism evidence="2 3">
    <name type="scientific">Dethiosulfatarculus sandiegensis</name>
    <dbReference type="NCBI Taxonomy" id="1429043"/>
    <lineage>
        <taxon>Bacteria</taxon>
        <taxon>Pseudomonadati</taxon>
        <taxon>Thermodesulfobacteriota</taxon>
        <taxon>Desulfarculia</taxon>
        <taxon>Desulfarculales</taxon>
        <taxon>Desulfarculaceae</taxon>
        <taxon>Dethiosulfatarculus</taxon>
    </lineage>
</organism>
<dbReference type="FunCoup" id="A0A0D2JJF9">
    <property type="interactions" value="185"/>
</dbReference>
<keyword evidence="1" id="KW-0732">Signal</keyword>
<comment type="caution">
    <text evidence="2">The sequence shown here is derived from an EMBL/GenBank/DDBJ whole genome shotgun (WGS) entry which is preliminary data.</text>
</comment>
<dbReference type="Gene3D" id="3.40.190.10">
    <property type="entry name" value="Periplasmic binding protein-like II"/>
    <property type="match status" value="2"/>
</dbReference>
<dbReference type="Proteomes" id="UP000032233">
    <property type="component" value="Unassembled WGS sequence"/>
</dbReference>
<dbReference type="RefSeq" id="WP_044346066.1">
    <property type="nucleotide sequence ID" value="NZ_AZAC01000001.1"/>
</dbReference>
<feature type="chain" id="PRO_5002245417" evidence="1">
    <location>
        <begin position="25"/>
        <end position="325"/>
    </location>
</feature>
<feature type="signal peptide" evidence="1">
    <location>
        <begin position="1"/>
        <end position="24"/>
    </location>
</feature>
<sequence length="325" mass="35069">MKRTSLVMAILAALVMALALPAAAKTTYISIGTGGTGGVYYPYGGGLAEIWSKYVPGVKAVAEVTGASVENVKLAHKGETVIGEIMGDVAYQAYNGEGKFKDKPQNILAMAAMYPNILQIVTRKGSGIKNVKDFKGKTVSIGSPGSGTAFMANLVLKALDIPLDSFNVRRLSFNENANALRDGTIDVGIWVVAPGTSSIMDLATTHDIEMITLTPEQQKKVADAYGFYTPWNLDGGIYRGVDKPTPTISVWNVIICQNELPEDLVYSLVKVLFAQNDYMQKIHPFARYTTPENAVKQSPIPLHPGLIKYLKEKGVEVPAKLMPKG</sequence>
<dbReference type="PANTHER" id="PTHR42941">
    <property type="entry name" value="SLL1037 PROTEIN"/>
    <property type="match status" value="1"/>
</dbReference>
<dbReference type="STRING" id="1429043.X474_00290"/>
<keyword evidence="3" id="KW-1185">Reference proteome</keyword>
<dbReference type="SUPFAM" id="SSF53850">
    <property type="entry name" value="Periplasmic binding protein-like II"/>
    <property type="match status" value="1"/>
</dbReference>